<evidence type="ECO:0000256" key="1">
    <source>
        <dbReference type="SAM" id="MobiDB-lite"/>
    </source>
</evidence>
<gene>
    <name evidence="3" type="ORF">RIF29_38865</name>
</gene>
<keyword evidence="2" id="KW-0472">Membrane</keyword>
<dbReference type="AlphaFoldDB" id="A0AAN9E2L2"/>
<evidence type="ECO:0000313" key="4">
    <source>
        <dbReference type="Proteomes" id="UP001372338"/>
    </source>
</evidence>
<organism evidence="3 4">
    <name type="scientific">Crotalaria pallida</name>
    <name type="common">Smooth rattlebox</name>
    <name type="synonym">Crotalaria striata</name>
    <dbReference type="NCBI Taxonomy" id="3830"/>
    <lineage>
        <taxon>Eukaryota</taxon>
        <taxon>Viridiplantae</taxon>
        <taxon>Streptophyta</taxon>
        <taxon>Embryophyta</taxon>
        <taxon>Tracheophyta</taxon>
        <taxon>Spermatophyta</taxon>
        <taxon>Magnoliopsida</taxon>
        <taxon>eudicotyledons</taxon>
        <taxon>Gunneridae</taxon>
        <taxon>Pentapetalae</taxon>
        <taxon>rosids</taxon>
        <taxon>fabids</taxon>
        <taxon>Fabales</taxon>
        <taxon>Fabaceae</taxon>
        <taxon>Papilionoideae</taxon>
        <taxon>50 kb inversion clade</taxon>
        <taxon>genistoids sensu lato</taxon>
        <taxon>core genistoids</taxon>
        <taxon>Crotalarieae</taxon>
        <taxon>Crotalaria</taxon>
    </lineage>
</organism>
<evidence type="ECO:0000313" key="3">
    <source>
        <dbReference type="EMBL" id="KAK7244047.1"/>
    </source>
</evidence>
<protein>
    <submittedName>
        <fullName evidence="3">Uncharacterized protein</fullName>
    </submittedName>
</protein>
<dbReference type="EMBL" id="JAYWIO010000008">
    <property type="protein sequence ID" value="KAK7244047.1"/>
    <property type="molecule type" value="Genomic_DNA"/>
</dbReference>
<proteinExistence type="predicted"/>
<keyword evidence="4" id="KW-1185">Reference proteome</keyword>
<feature type="transmembrane region" description="Helical" evidence="2">
    <location>
        <begin position="154"/>
        <end position="175"/>
    </location>
</feature>
<accession>A0AAN9E2L2</accession>
<name>A0AAN9E2L2_CROPI</name>
<reference evidence="3 4" key="1">
    <citation type="submission" date="2024-01" db="EMBL/GenBank/DDBJ databases">
        <title>The genomes of 5 underutilized Papilionoideae crops provide insights into root nodulation and disease resistanc.</title>
        <authorList>
            <person name="Yuan L."/>
        </authorList>
    </citation>
    <scope>NUCLEOTIDE SEQUENCE [LARGE SCALE GENOMIC DNA]</scope>
    <source>
        <strain evidence="3">ZHUSHIDOU_FW_LH</strain>
        <tissue evidence="3">Leaf</tissue>
    </source>
</reference>
<comment type="caution">
    <text evidence="3">The sequence shown here is derived from an EMBL/GenBank/DDBJ whole genome shotgun (WGS) entry which is preliminary data.</text>
</comment>
<dbReference type="Proteomes" id="UP001372338">
    <property type="component" value="Unassembled WGS sequence"/>
</dbReference>
<keyword evidence="2" id="KW-0812">Transmembrane</keyword>
<feature type="region of interest" description="Disordered" evidence="1">
    <location>
        <begin position="44"/>
        <end position="67"/>
    </location>
</feature>
<sequence length="185" mass="20393">MKWSSFRDACLGREGTFAANSRKDLVAEKLGKLEFQDVVQANFRPTSSSPDQEPMVTMPSKSSSGQECNNVAIDKGVAVGQTQEEKKCQSGKERILRDKGINLGDSISLIIMNETVNLDENLQVDNLINANVEESMAGDWMAISIKVSRGRSSWFITAIYASLVPAGRLLLWDYFVDLRGSISNP</sequence>
<keyword evidence="2" id="KW-1133">Transmembrane helix</keyword>
<evidence type="ECO:0000256" key="2">
    <source>
        <dbReference type="SAM" id="Phobius"/>
    </source>
</evidence>